<dbReference type="InterPro" id="IPR013249">
    <property type="entry name" value="RNA_pol_sigma70_r4_t2"/>
</dbReference>
<evidence type="ECO:0000313" key="8">
    <source>
        <dbReference type="Proteomes" id="UP001319180"/>
    </source>
</evidence>
<sequence length="194" mass="22191">MHLPGDPTSDDNTLLRCIARGDQRAFALLFDRHWKVLYNKAVNLLEDPAAAQDVVQDCFISLWEKSAHQSIENVGGYLYQSVRYACFMHLRSGAISQKHLDHIHQRAVAISTSAEQELDAQELQAVLDQSMDRLPEKCREIFYLSRFELLPNKQIAEQLRISPKTVENQITKALRILRLSVDKLVSVVLFADLF</sequence>
<name>A0AAP2D7H8_9BACT</name>
<keyword evidence="2" id="KW-0805">Transcription regulation</keyword>
<dbReference type="EMBL" id="JAHESC010000005">
    <property type="protein sequence ID" value="MBT1686021.1"/>
    <property type="molecule type" value="Genomic_DNA"/>
</dbReference>
<evidence type="ECO:0000256" key="4">
    <source>
        <dbReference type="ARBA" id="ARBA00023163"/>
    </source>
</evidence>
<dbReference type="AlphaFoldDB" id="A0AAP2D7H8"/>
<dbReference type="PANTHER" id="PTHR43133">
    <property type="entry name" value="RNA POLYMERASE ECF-TYPE SIGMA FACTO"/>
    <property type="match status" value="1"/>
</dbReference>
<feature type="domain" description="RNA polymerase sigma-70 region 2" evidence="5">
    <location>
        <begin position="29"/>
        <end position="92"/>
    </location>
</feature>
<dbReference type="InterPro" id="IPR014327">
    <property type="entry name" value="RNA_pol_sigma70_bacteroid"/>
</dbReference>
<evidence type="ECO:0000256" key="3">
    <source>
        <dbReference type="ARBA" id="ARBA00023082"/>
    </source>
</evidence>
<evidence type="ECO:0000256" key="1">
    <source>
        <dbReference type="ARBA" id="ARBA00010641"/>
    </source>
</evidence>
<dbReference type="GO" id="GO:0006352">
    <property type="term" value="P:DNA-templated transcription initiation"/>
    <property type="evidence" value="ECO:0007669"/>
    <property type="project" value="InterPro"/>
</dbReference>
<comment type="similarity">
    <text evidence="1">Belongs to the sigma-70 factor family. ECF subfamily.</text>
</comment>
<evidence type="ECO:0000259" key="5">
    <source>
        <dbReference type="Pfam" id="PF04542"/>
    </source>
</evidence>
<evidence type="ECO:0000259" key="6">
    <source>
        <dbReference type="Pfam" id="PF08281"/>
    </source>
</evidence>
<dbReference type="Gene3D" id="1.10.10.10">
    <property type="entry name" value="Winged helix-like DNA-binding domain superfamily/Winged helix DNA-binding domain"/>
    <property type="match status" value="1"/>
</dbReference>
<dbReference type="RefSeq" id="WP_254089269.1">
    <property type="nucleotide sequence ID" value="NZ_JAHESC010000005.1"/>
</dbReference>
<dbReference type="InterPro" id="IPR014284">
    <property type="entry name" value="RNA_pol_sigma-70_dom"/>
</dbReference>
<accession>A0AAP2D7H8</accession>
<keyword evidence="3" id="KW-0731">Sigma factor</keyword>
<dbReference type="PANTHER" id="PTHR43133:SF46">
    <property type="entry name" value="RNA POLYMERASE SIGMA-70 FACTOR ECF SUBFAMILY"/>
    <property type="match status" value="1"/>
</dbReference>
<reference evidence="7 8" key="1">
    <citation type="submission" date="2021-05" db="EMBL/GenBank/DDBJ databases">
        <title>A Polyphasic approach of four new species of the genus Ohtaekwangia: Ohtaekwangia histidinii sp. nov., Ohtaekwangia cretensis sp. nov., Ohtaekwangia indiensis sp. nov., Ohtaekwangia reichenbachii sp. nov. from diverse environment.</title>
        <authorList>
            <person name="Octaviana S."/>
        </authorList>
    </citation>
    <scope>NUCLEOTIDE SEQUENCE [LARGE SCALE GENOMIC DNA]</scope>
    <source>
        <strain evidence="7 8">PWU37</strain>
    </source>
</reference>
<dbReference type="InterPro" id="IPR013324">
    <property type="entry name" value="RNA_pol_sigma_r3/r4-like"/>
</dbReference>
<dbReference type="Pfam" id="PF04542">
    <property type="entry name" value="Sigma70_r2"/>
    <property type="match status" value="1"/>
</dbReference>
<evidence type="ECO:0000256" key="2">
    <source>
        <dbReference type="ARBA" id="ARBA00023015"/>
    </source>
</evidence>
<dbReference type="InterPro" id="IPR007627">
    <property type="entry name" value="RNA_pol_sigma70_r2"/>
</dbReference>
<dbReference type="InterPro" id="IPR036388">
    <property type="entry name" value="WH-like_DNA-bd_sf"/>
</dbReference>
<evidence type="ECO:0000313" key="7">
    <source>
        <dbReference type="EMBL" id="MBT1686021.1"/>
    </source>
</evidence>
<feature type="domain" description="RNA polymerase sigma factor 70 region 4 type 2" evidence="6">
    <location>
        <begin position="127"/>
        <end position="175"/>
    </location>
</feature>
<dbReference type="SUPFAM" id="SSF88659">
    <property type="entry name" value="Sigma3 and sigma4 domains of RNA polymerase sigma factors"/>
    <property type="match status" value="1"/>
</dbReference>
<dbReference type="Pfam" id="PF08281">
    <property type="entry name" value="Sigma70_r4_2"/>
    <property type="match status" value="1"/>
</dbReference>
<dbReference type="InterPro" id="IPR013325">
    <property type="entry name" value="RNA_pol_sigma_r2"/>
</dbReference>
<dbReference type="GO" id="GO:0016987">
    <property type="term" value="F:sigma factor activity"/>
    <property type="evidence" value="ECO:0007669"/>
    <property type="project" value="UniProtKB-KW"/>
</dbReference>
<proteinExistence type="inferred from homology"/>
<dbReference type="SUPFAM" id="SSF88946">
    <property type="entry name" value="Sigma2 domain of RNA polymerase sigma factors"/>
    <property type="match status" value="1"/>
</dbReference>
<dbReference type="NCBIfam" id="TIGR02937">
    <property type="entry name" value="sigma70-ECF"/>
    <property type="match status" value="1"/>
</dbReference>
<dbReference type="InterPro" id="IPR039425">
    <property type="entry name" value="RNA_pol_sigma-70-like"/>
</dbReference>
<gene>
    <name evidence="7" type="ORF">KK078_05610</name>
</gene>
<organism evidence="7 8">
    <name type="scientific">Dawidia soli</name>
    <dbReference type="NCBI Taxonomy" id="2782352"/>
    <lineage>
        <taxon>Bacteria</taxon>
        <taxon>Pseudomonadati</taxon>
        <taxon>Bacteroidota</taxon>
        <taxon>Cytophagia</taxon>
        <taxon>Cytophagales</taxon>
        <taxon>Chryseotaleaceae</taxon>
        <taxon>Dawidia</taxon>
    </lineage>
</organism>
<dbReference type="Gene3D" id="1.10.1740.10">
    <property type="match status" value="1"/>
</dbReference>
<dbReference type="Proteomes" id="UP001319180">
    <property type="component" value="Unassembled WGS sequence"/>
</dbReference>
<keyword evidence="4" id="KW-0804">Transcription</keyword>
<dbReference type="NCBIfam" id="TIGR02985">
    <property type="entry name" value="Sig70_bacteroi1"/>
    <property type="match status" value="1"/>
</dbReference>
<protein>
    <submittedName>
        <fullName evidence="7">RNA polymerase sigma-70 factor</fullName>
    </submittedName>
</protein>
<keyword evidence="8" id="KW-1185">Reference proteome</keyword>
<dbReference type="GO" id="GO:0003677">
    <property type="term" value="F:DNA binding"/>
    <property type="evidence" value="ECO:0007669"/>
    <property type="project" value="InterPro"/>
</dbReference>
<comment type="caution">
    <text evidence="7">The sequence shown here is derived from an EMBL/GenBank/DDBJ whole genome shotgun (WGS) entry which is preliminary data.</text>
</comment>